<dbReference type="InterPro" id="IPR014262">
    <property type="entry name" value="HAF_rpt"/>
</dbReference>
<dbReference type="Pfam" id="PF11949">
    <property type="entry name" value="DUF3466"/>
    <property type="match status" value="1"/>
</dbReference>
<dbReference type="InterPro" id="IPR013424">
    <property type="entry name" value="Ice-binding_C"/>
</dbReference>
<dbReference type="EMBL" id="FNLN01000025">
    <property type="protein sequence ID" value="SDU11555.1"/>
    <property type="molecule type" value="Genomic_DNA"/>
</dbReference>
<proteinExistence type="predicted"/>
<gene>
    <name evidence="2" type="ORF">SAMN05216406_12522</name>
</gene>
<dbReference type="AlphaFoldDB" id="A0A1H2FW08"/>
<dbReference type="InterPro" id="IPR022562">
    <property type="entry name" value="DUF3466"/>
</dbReference>
<reference evidence="3" key="1">
    <citation type="submission" date="2016-10" db="EMBL/GenBank/DDBJ databases">
        <authorList>
            <person name="Varghese N."/>
            <person name="Submissions S."/>
        </authorList>
    </citation>
    <scope>NUCLEOTIDE SEQUENCE [LARGE SCALE GENOMIC DNA]</scope>
    <source>
        <strain evidence="3">Nm10</strain>
    </source>
</reference>
<evidence type="ECO:0000313" key="3">
    <source>
        <dbReference type="Proteomes" id="UP000182882"/>
    </source>
</evidence>
<feature type="domain" description="Ice-binding protein C-terminal" evidence="1">
    <location>
        <begin position="366"/>
        <end position="390"/>
    </location>
</feature>
<evidence type="ECO:0000259" key="1">
    <source>
        <dbReference type="Pfam" id="PF07589"/>
    </source>
</evidence>
<name>A0A1H2FW08_9PROT</name>
<sequence>MNMKYLKFKRTAIVFAAVYAISVPALGYADWSLTKLGTLGGVSSYADALNDLGQVAGSSEFVPGGKDRAAHAFITGPDGIGMADLGAIRRFSFAEDINELGQVVGATTVDRISGFQHAFITGLNGVGLIDLGTLGGGNSRAFGINDSGQVVGRSEITLGSNTSHAFITGPNGAGMTDLGTLSTLTGRFSEANAINNSGRVVGRSHTDEGYFHAFITGANGVGMTDLASSLGLESESNSVAFDINNSGQVVGSFDVSPQNTHGFVTGPDGVGMIDLSTTFFDGRESSALSINDAGDVLVSVEIETNVFHSFLYRDGTMIDLNLLDAVVTSGFKTVGFTDINNNGQIVGTGVYNVFVPSSSEAFLLSPVPEPEVYTMLLAGLGLIGFMMRRRAAGV</sequence>
<dbReference type="KEGG" id="nur:ATY38_10455"/>
<dbReference type="Proteomes" id="UP000182882">
    <property type="component" value="Unassembled WGS sequence"/>
</dbReference>
<dbReference type="RefSeq" id="WP_062559250.1">
    <property type="nucleotide sequence ID" value="NZ_CP013341.1"/>
</dbReference>
<accession>A0A1H2FW08</accession>
<organism evidence="2 3">
    <name type="scientific">Nitrosomonas ureae</name>
    <dbReference type="NCBI Taxonomy" id="44577"/>
    <lineage>
        <taxon>Bacteria</taxon>
        <taxon>Pseudomonadati</taxon>
        <taxon>Pseudomonadota</taxon>
        <taxon>Betaproteobacteria</taxon>
        <taxon>Nitrosomonadales</taxon>
        <taxon>Nitrosomonadaceae</taxon>
        <taxon>Nitrosomonas</taxon>
    </lineage>
</organism>
<keyword evidence="3" id="KW-1185">Reference proteome</keyword>
<dbReference type="NCBIfam" id="TIGR02913">
    <property type="entry name" value="HAF_rpt"/>
    <property type="match status" value="4"/>
</dbReference>
<protein>
    <submittedName>
        <fullName evidence="2">PEP-CTERM protein-sorting domain-containing protein</fullName>
    </submittedName>
</protein>
<evidence type="ECO:0000313" key="2">
    <source>
        <dbReference type="EMBL" id="SDU11555.1"/>
    </source>
</evidence>
<dbReference type="Pfam" id="PF07589">
    <property type="entry name" value="PEP-CTERM"/>
    <property type="match status" value="1"/>
</dbReference>